<proteinExistence type="predicted"/>
<dbReference type="AlphaFoldDB" id="A0A484H5A7"/>
<reference evidence="1" key="1">
    <citation type="submission" date="2018-10" db="EMBL/GenBank/DDBJ databases">
        <authorList>
            <person name="Gruber-Vodicka H."/>
            <person name="Jaeckle O."/>
        </authorList>
    </citation>
    <scope>NUCLEOTIDE SEQUENCE</scope>
</reference>
<evidence type="ECO:0000313" key="1">
    <source>
        <dbReference type="EMBL" id="VBB69147.1"/>
    </source>
</evidence>
<name>A0A484H5A7_9ZZZZ</name>
<sequence>MDVYCQRIRSLVEPCFFAEKVQKLGCTGPPANCRRPLVSGGFISVCAV</sequence>
<organism evidence="1">
    <name type="scientific">invertebrate metagenome</name>
    <dbReference type="NCBI Taxonomy" id="1711999"/>
    <lineage>
        <taxon>unclassified sequences</taxon>
        <taxon>metagenomes</taxon>
        <taxon>organismal metagenomes</taxon>
    </lineage>
</organism>
<accession>A0A484H5A7</accession>
<gene>
    <name evidence="1" type="ORF">RIEGSTA812A_PEG_620</name>
</gene>
<protein>
    <submittedName>
        <fullName evidence="1">Uncharacterized protein</fullName>
    </submittedName>
</protein>
<dbReference type="EMBL" id="LR026963">
    <property type="protein sequence ID" value="VBB69147.1"/>
    <property type="molecule type" value="Genomic_DNA"/>
</dbReference>